<proteinExistence type="predicted"/>
<feature type="domain" description="Amidase" evidence="2">
    <location>
        <begin position="255"/>
        <end position="431"/>
    </location>
</feature>
<dbReference type="Pfam" id="PF01425">
    <property type="entry name" value="Amidase"/>
    <property type="match status" value="1"/>
</dbReference>
<dbReference type="InParanoid" id="A0A1Y2B5S9"/>
<dbReference type="Gene3D" id="3.90.1300.10">
    <property type="entry name" value="Amidase signature (AS) domain"/>
    <property type="match status" value="1"/>
</dbReference>
<dbReference type="EMBL" id="MCFC01000021">
    <property type="protein sequence ID" value="ORY30192.1"/>
    <property type="molecule type" value="Genomic_DNA"/>
</dbReference>
<comment type="caution">
    <text evidence="4">The sequence shown here is derived from an EMBL/GenBank/DDBJ whole genome shotgun (WGS) entry which is preliminary data.</text>
</comment>
<feature type="signal peptide" evidence="1">
    <location>
        <begin position="1"/>
        <end position="19"/>
    </location>
</feature>
<accession>A0A1Y2B5S9</accession>
<organism evidence="4 5">
    <name type="scientific">Naematelia encephala</name>
    <dbReference type="NCBI Taxonomy" id="71784"/>
    <lineage>
        <taxon>Eukaryota</taxon>
        <taxon>Fungi</taxon>
        <taxon>Dikarya</taxon>
        <taxon>Basidiomycota</taxon>
        <taxon>Agaricomycotina</taxon>
        <taxon>Tremellomycetes</taxon>
        <taxon>Tremellales</taxon>
        <taxon>Naemateliaceae</taxon>
        <taxon>Naematelia</taxon>
    </lineage>
</organism>
<dbReference type="PANTHER" id="PTHR46310:SF7">
    <property type="entry name" value="AMIDASE 1"/>
    <property type="match status" value="1"/>
</dbReference>
<dbReference type="OrthoDB" id="5423360at2759"/>
<keyword evidence="5" id="KW-1185">Reference proteome</keyword>
<name>A0A1Y2B5S9_9TREE</name>
<sequence length="683" mass="74211">MLPSQLLAIVPILATPAIASLVAGNENYAAVSRALRRSTSLKSRSSPSDLASTSVTFSVGDGDDSKQYLSPIGPKHKSYTLNAEWGLDGFTGQTLAVTVFTVEGEVTCDVLGKKLSSYASVDDVWDEAFMQAIVLQSNSSYHVTEDVASCLQGWGGSLLIKSGEATSNVTDIGLSLVSGSLVPPGPYLARIDGNVTLTELYRVYRDENQAFTAAIIPTTDGKFTDLSTSAPGMNTLSIPVPSRLYTLDLPSPRALEGRRVAVKDIFDIAGLKTGCGNRAYYNTYPARDVHSYPVQRLVDQGAIIIAKAKTSSFANGETATGDWVDQMCPYNPRADGYQQPSSSSSGPGAAIAAYDWLDNTVGSDTGCSVLCPSSSNGVFGMRPTWGRLNLTGVMPMAPSMDTAGFFSRDAIKGRDFSKAWYGDLFGNYTELPQTLIFPEPEWTFDSDSPAAPIYNAFREGITKFVNPTTIDNRTFDGFWNDTGMYAQTGNETVSEYYADVWGTLVDYGQWTTFAEPWFEDYAAVNDGRIPFVAPSPNTRWSWGRVNLTQADYDEALRRKAVYKEWIIENVLVPDNNTCTKTIYIAPYDDGSSPNYRNLYRAPPSNGFFSSGMESFIVGNPQMMLPIGQVPYESNISNHTEYLPVTLTMYAAPGCDYVLWDLAAALQESGVLSAVSTGRTGFPV</sequence>
<dbReference type="Pfam" id="PF26053">
    <property type="entry name" value="DUF8016"/>
    <property type="match status" value="1"/>
</dbReference>
<evidence type="ECO:0000259" key="3">
    <source>
        <dbReference type="Pfam" id="PF26053"/>
    </source>
</evidence>
<evidence type="ECO:0000256" key="1">
    <source>
        <dbReference type="SAM" id="SignalP"/>
    </source>
</evidence>
<keyword evidence="1" id="KW-0732">Signal</keyword>
<evidence type="ECO:0000313" key="4">
    <source>
        <dbReference type="EMBL" id="ORY30192.1"/>
    </source>
</evidence>
<reference evidence="4 5" key="1">
    <citation type="submission" date="2016-07" db="EMBL/GenBank/DDBJ databases">
        <title>Pervasive Adenine N6-methylation of Active Genes in Fungi.</title>
        <authorList>
            <consortium name="DOE Joint Genome Institute"/>
            <person name="Mondo S.J."/>
            <person name="Dannebaum R.O."/>
            <person name="Kuo R.C."/>
            <person name="Labutti K."/>
            <person name="Haridas S."/>
            <person name="Kuo A."/>
            <person name="Salamov A."/>
            <person name="Ahrendt S.R."/>
            <person name="Lipzen A."/>
            <person name="Sullivan W."/>
            <person name="Andreopoulos W.B."/>
            <person name="Clum A."/>
            <person name="Lindquist E."/>
            <person name="Daum C."/>
            <person name="Ramamoorthy G.K."/>
            <person name="Gryganskyi A."/>
            <person name="Culley D."/>
            <person name="Magnuson J.K."/>
            <person name="James T.Y."/>
            <person name="O'Malley M.A."/>
            <person name="Stajich J.E."/>
            <person name="Spatafora J.W."/>
            <person name="Visel A."/>
            <person name="Grigoriev I.V."/>
        </authorList>
    </citation>
    <scope>NUCLEOTIDE SEQUENCE [LARGE SCALE GENOMIC DNA]</scope>
    <source>
        <strain evidence="4 5">68-887.2</strain>
    </source>
</reference>
<dbReference type="InterPro" id="IPR023631">
    <property type="entry name" value="Amidase_dom"/>
</dbReference>
<dbReference type="PANTHER" id="PTHR46310">
    <property type="entry name" value="AMIDASE 1"/>
    <property type="match status" value="1"/>
</dbReference>
<evidence type="ECO:0000259" key="2">
    <source>
        <dbReference type="Pfam" id="PF01425"/>
    </source>
</evidence>
<dbReference type="Proteomes" id="UP000193986">
    <property type="component" value="Unassembled WGS sequence"/>
</dbReference>
<gene>
    <name evidence="4" type="ORF">BCR39DRAFT_587981</name>
</gene>
<dbReference type="InterPro" id="IPR036928">
    <property type="entry name" value="AS_sf"/>
</dbReference>
<dbReference type="AlphaFoldDB" id="A0A1Y2B5S9"/>
<protein>
    <submittedName>
        <fullName evidence="4">Amidase signature domain-containing protein</fullName>
    </submittedName>
</protein>
<dbReference type="STRING" id="71784.A0A1Y2B5S9"/>
<dbReference type="SUPFAM" id="SSF75304">
    <property type="entry name" value="Amidase signature (AS) enzymes"/>
    <property type="match status" value="1"/>
</dbReference>
<dbReference type="InterPro" id="IPR058329">
    <property type="entry name" value="Arp1_N"/>
</dbReference>
<evidence type="ECO:0000313" key="5">
    <source>
        <dbReference type="Proteomes" id="UP000193986"/>
    </source>
</evidence>
<feature type="domain" description="Scytalone dehydratase-like protein Arp1 N-terminal" evidence="3">
    <location>
        <begin position="90"/>
        <end position="203"/>
    </location>
</feature>
<feature type="chain" id="PRO_5013005562" evidence="1">
    <location>
        <begin position="20"/>
        <end position="683"/>
    </location>
</feature>